<sequence length="49" mass="5918">MISIRFWLTHPREAMCDLGLWGCDLHIRSGWFTPAWKRLPGKKERMEME</sequence>
<accession>A0A410TDA9</accession>
<evidence type="ECO:0000313" key="1">
    <source>
        <dbReference type="EMBL" id="QAU07016.1"/>
    </source>
</evidence>
<organism evidence="1 2">
    <name type="scientific">Gordonia phage Aphelion</name>
    <dbReference type="NCBI Taxonomy" id="2507860"/>
    <lineage>
        <taxon>Viruses</taxon>
        <taxon>Duplodnaviria</taxon>
        <taxon>Heunggongvirae</taxon>
        <taxon>Uroviricota</taxon>
        <taxon>Caudoviricetes</taxon>
        <taxon>Smoothievirus</taxon>
        <taxon>Smoothievirus smoothie</taxon>
    </lineage>
</organism>
<dbReference type="Proteomes" id="UP000289168">
    <property type="component" value="Segment"/>
</dbReference>
<evidence type="ECO:0000313" key="2">
    <source>
        <dbReference type="Proteomes" id="UP000289168"/>
    </source>
</evidence>
<protein>
    <submittedName>
        <fullName evidence="1">Uncharacterized protein</fullName>
    </submittedName>
</protein>
<dbReference type="EMBL" id="MK376959">
    <property type="protein sequence ID" value="QAU07016.1"/>
    <property type="molecule type" value="Genomic_DNA"/>
</dbReference>
<name>A0A410TDA9_9CAUD</name>
<gene>
    <name evidence="1" type="primary">153</name>
    <name evidence="1" type="ORF">SEA_APHELION_153</name>
</gene>
<proteinExistence type="predicted"/>
<reference evidence="1 2" key="1">
    <citation type="submission" date="2019-01" db="EMBL/GenBank/DDBJ databases">
        <authorList>
            <person name="Enrique A.G."/>
            <person name="Garlena R.A."/>
            <person name="Russell D.A."/>
            <person name="Pope W.H."/>
            <person name="Jacobs-Sera D."/>
            <person name="Hatfull G.F."/>
        </authorList>
    </citation>
    <scope>NUCLEOTIDE SEQUENCE [LARGE SCALE GENOMIC DNA]</scope>
</reference>